<dbReference type="InterPro" id="IPR002048">
    <property type="entry name" value="EF_hand_dom"/>
</dbReference>
<name>A0ABQ7JEQ9_9APIC</name>
<dbReference type="Proteomes" id="UP000823046">
    <property type="component" value="Unassembled WGS sequence"/>
</dbReference>
<feature type="compositionally biased region" description="Basic and acidic residues" evidence="1">
    <location>
        <begin position="1120"/>
        <end position="1138"/>
    </location>
</feature>
<protein>
    <submittedName>
        <fullName evidence="4">EF hand domain-containing protein</fullName>
    </submittedName>
</protein>
<evidence type="ECO:0000313" key="5">
    <source>
        <dbReference type="Proteomes" id="UP000823046"/>
    </source>
</evidence>
<evidence type="ECO:0000256" key="1">
    <source>
        <dbReference type="SAM" id="MobiDB-lite"/>
    </source>
</evidence>
<dbReference type="SUPFAM" id="SSF47473">
    <property type="entry name" value="EF-hand"/>
    <property type="match status" value="1"/>
</dbReference>
<dbReference type="PROSITE" id="PS50222">
    <property type="entry name" value="EF_HAND_2"/>
    <property type="match status" value="1"/>
</dbReference>
<feature type="transmembrane region" description="Helical" evidence="2">
    <location>
        <begin position="1435"/>
        <end position="1461"/>
    </location>
</feature>
<evidence type="ECO:0000256" key="2">
    <source>
        <dbReference type="SAM" id="Phobius"/>
    </source>
</evidence>
<feature type="region of interest" description="Disordered" evidence="1">
    <location>
        <begin position="477"/>
        <end position="498"/>
    </location>
</feature>
<evidence type="ECO:0000313" key="4">
    <source>
        <dbReference type="EMBL" id="KAF8822497.1"/>
    </source>
</evidence>
<dbReference type="EMBL" id="JADAQX010000047">
    <property type="protein sequence ID" value="KAF8822497.1"/>
    <property type="molecule type" value="Genomic_DNA"/>
</dbReference>
<feature type="region of interest" description="Disordered" evidence="1">
    <location>
        <begin position="1817"/>
        <end position="1846"/>
    </location>
</feature>
<evidence type="ECO:0000259" key="3">
    <source>
        <dbReference type="PROSITE" id="PS50222"/>
    </source>
</evidence>
<dbReference type="InterPro" id="IPR011992">
    <property type="entry name" value="EF-hand-dom_pair"/>
</dbReference>
<reference evidence="4 5" key="1">
    <citation type="journal article" date="2020" name="bioRxiv">
        <title>Metabolic contributions of an alphaproteobacterial endosymbiont in the apicomplexan Cardiosporidium cionae.</title>
        <authorList>
            <person name="Hunter E.S."/>
            <person name="Paight C.J."/>
            <person name="Lane C.E."/>
        </authorList>
    </citation>
    <scope>NUCLEOTIDE SEQUENCE [LARGE SCALE GENOMIC DNA]</scope>
    <source>
        <strain evidence="4">ESH_2018</strain>
    </source>
</reference>
<feature type="region of interest" description="Disordered" evidence="1">
    <location>
        <begin position="845"/>
        <end position="873"/>
    </location>
</feature>
<accession>A0ABQ7JEQ9</accession>
<feature type="region of interest" description="Disordered" evidence="1">
    <location>
        <begin position="2896"/>
        <end position="2916"/>
    </location>
</feature>
<sequence length="2930" mass="335100">MISRIRSLRFTTGRQNQNDYAPLTDQGWIPDQLGEIGKNPEIELSDHDNSHDREIKANITARTFQNDRAPHNSRGNQENNFEERKGQQGTDFMKNVPIVRGIPIFLIRKSYNWSVISTIIPLPMNLNSTLNLRNCATRFVQTKDDSYVHLRGWIHLMEPNIEGVVSAAHSDRDGQVSFLLNGNSSYYSSDPIHISSGAAPIKIKSKHPLLIQMNDESLKNCLFRATGGAQINSASRKSTALLYPSGINHMFAKLKSIPILFESQESPLYATSLSQSEEISKASLETWAGNAQFMAPHLTNLSEGRIRDAMDWITTDTSGPWVLVVQTLGDAFTGGLWRLLSSNAYLRSVRWFIVGTGGMLQPRVFQLQIHILGLFCREHPDAHQNVIKQHRKPFWLSAEYLQTGNRALEMKNDINSALSNSFDEVESRPNVVTAQEIDPKMDKQEMDSQVIRGELLRDETLRHHSRIFNSLEKENLQRKNKSLPNTHQSNEIEARQLQEESKKEFGQNLGKTAHDFFCENEMLEDTFLVLWHALQKIQSRSTLFVWTSDEEKELKFSLKNYVIEKKRIGITESWLFTVAIGINLCFSLIAAVTAIVAIHRFLLPLLLKDEKEKRILRTASHRLDQEHSVVEQEEWNLIVSTVFWPGHGFLLRWSQVEKEANFVRFYVHFQPAQLPWNQASETGNLKELMDKEVFIYFPYSTVESSHELGLNQKHCFVPIRHPGIIELETSETYSLELLTPYRIRVGGINSQGKIMQRSSWSPVVIGDIPLSFLDISSMVLSRLFLSNTSSLDIFLKKFVDQVSHFDISIRLRDLKLQTFGISADIETKIVHQRFRTTKFKQTSMPRSSLKYLQEDDERNETAGNEETNEPLELKDISDLSSQHTLPFLKSNYTVRAFFGYKSQQAKELMYKTGRRVFSQVRFEGNPKFCTTITDGLNQAEAYLEFSANKHSFILRKDRISYNVIGFEVASGTTGQIIAFVTLLLNYPILGKNSILLGYIRFEDLYRVLRERYKTEDAFIEAREYSKANSGGILDRLKRICGINSRKSINFQDIGMESRFRIALECVDGGGPWGRVECSLDAEDMTYFVRHAEPKEDLETAIQRRHHRKRTGFQSMPELSNLRKEAEERSSRLDFKNEETGPQGPVANDNEKMKAESAAPQIWKTAVSASIAAKRFLNANVAIQPANDRISEKTSHAGAQGKDFQAYFSGDSPSHPILQGGDLFVQWAWSNSSTNIPEEVYLHLFDHETNKWISSLHWGRPIPNTGSYAWHVDTSFKPDEHCQVVYLALYIDKVDLRLCKNLDYQESICQSNAFIIIKPLALSELEFAYAAFCRSFGLEMEHVSEGKLSQLGYSVQESSVKICPDLRTTLCVEPMAEAIHCPGQCVVSTQSKLVLLRSEARDLATPSLEIRQSDTERRVVVYKQTRRTKRPMAWKIVNGIGVFLIIIATLFYFTFAFSFILWFLLGALVNSDSFLPYAVMVGSLLFVVGMLWINFQNSREAVIKFIDENMPLLLSLALDHWFESVNINYANNMEVFADEKLLSYRNRIRDELRECKLRMRRDLHYEPLDEMDSLTESKSGMSPRLLSQFSSKENDIFKLKRKRERFITFAYEKISSKNSEGFYFSDSGEAKGLEKETWLPTGVRFATVAEAEKFSGKIEDMLVGWEVAMLTDGVKHGPRYGYKLERRVQPGQCYRYAIVALPRYPPADELEESAKIQLIFDYYNKDGDEFWNEEEFRLMYSELKGYSFEEQKWSDLCDYYNDIVNTNIVPLEGVTLKDLSKIYSLQTGELDRDYEKLFPVVRAEEIDDFDYEEFDQMSEAEDMEGEIESISDYEEASSEEDIEEERWREEEVEAMGKSQRTEKEIKTNINAGKIHFIYNYGTQEHRGQHTDELLTSVPFLASKILETTIKLLSPVFGKEVLIGAHLVPTKTIRSNSGTFQGGVNYEEALNAAHQTEEHHLTDMMKLIHFELFQELSKQFRLAHAAMFDTNNVRNGIADFYDNIMPQKISLKGSRILNSQIELTLGEVHSANSTSLQSSPPKTASQFVRAVQTYRIEADDAIKELFFIATKSQATLQAQLQLHLFTEMVHTLGILEDSEIVTEIVDVPIERGQVKELPNTLQKITYAFKFLVQILGIDLDTDELPGGAVKIHHNDSSKDYEGNKLITKSSLDKLFSDDFKQSAFSSSFEDMEAKQACRDRNLIRLHSVFDQLSNSSGFLAVDLADEAILLLTDNRLNFSGVVACLQHLKIGSIHIKEGDDYSKALEELGIHKGSPVCDITAANDTVSDTFDWTFFCKDPVWTPNLMRAFNRLSAACPGFMGKSQMYEFVREIHKLFQPQVSQMRKGRDRFRGKKKGTKGGIMQLGALNDQYLRFATTGIFNEPLSNIEMNLDIQEEGMRMTSFEMFHKVMLKIGLSVGHRHSRIMWIIICCEGYDEIQQFLSENDVKMGVLRFYLQPLVQFGKKAGPRDSIGDITSYRGYITYAIFRRFLRKLGVIVPEKGARSLWDDLTKDPLNITDFLPEIAQDWQVPTKYLRIEMDKTGMDPTKGRLTSIDTLTRQLPRMLMTGLWPDGIRMLIRLELQWKVSDDRLNFVLSTLERKSNRYGLLKPEEIGVLLSNLSVKGMSFAMLREVIQKMRINMPDKDVKRMFDLMDLNHDLTLSLTELLGGFGSLKSGVSTVVQTLIAILGAVGLQSGASQEIDEVKERMRLQIEEIMGDPLSKAKQQVEELQEAIKPESHTKREEKPQKLRYLVPKRCRPELEDPRPCVTFQPGTYILMEPTISNQIDKSMLRWTIIPRLPQKSGLTFSEKTGIIEGFIPLKDSSEYIRAKAEKMDTRYMEDLCSDTDRASMGNFSAAAGRHATGKELRIGRKTYVVIVRNSAGSTKTRITFRIQPRSVAMRQSKKDSTTLQPTGKTENTKLRFRKMIRQNGED</sequence>
<organism evidence="4 5">
    <name type="scientific">Cardiosporidium cionae</name>
    <dbReference type="NCBI Taxonomy" id="476202"/>
    <lineage>
        <taxon>Eukaryota</taxon>
        <taxon>Sar</taxon>
        <taxon>Alveolata</taxon>
        <taxon>Apicomplexa</taxon>
        <taxon>Aconoidasida</taxon>
        <taxon>Nephromycida</taxon>
        <taxon>Cardiosporidium</taxon>
    </lineage>
</organism>
<feature type="domain" description="EF-hand" evidence="3">
    <location>
        <begin position="2638"/>
        <end position="2673"/>
    </location>
</feature>
<feature type="region of interest" description="Disordered" evidence="1">
    <location>
        <begin position="1104"/>
        <end position="1151"/>
    </location>
</feature>
<keyword evidence="5" id="KW-1185">Reference proteome</keyword>
<comment type="caution">
    <text evidence="4">The sequence shown here is derived from an EMBL/GenBank/DDBJ whole genome shotgun (WGS) entry which is preliminary data.</text>
</comment>
<keyword evidence="2" id="KW-0812">Transmembrane</keyword>
<proteinExistence type="predicted"/>
<feature type="region of interest" description="Disordered" evidence="1">
    <location>
        <begin position="62"/>
        <end position="89"/>
    </location>
</feature>
<gene>
    <name evidence="4" type="ORF">IE077_000574</name>
</gene>
<feature type="transmembrane region" description="Helical" evidence="2">
    <location>
        <begin position="574"/>
        <end position="607"/>
    </location>
</feature>
<feature type="compositionally biased region" description="Acidic residues" evidence="1">
    <location>
        <begin position="1817"/>
        <end position="1843"/>
    </location>
</feature>
<keyword evidence="2" id="KW-1133">Transmembrane helix</keyword>
<dbReference type="SMART" id="SM00054">
    <property type="entry name" value="EFh"/>
    <property type="match status" value="2"/>
</dbReference>
<feature type="transmembrane region" description="Helical" evidence="2">
    <location>
        <begin position="1473"/>
        <end position="1494"/>
    </location>
</feature>
<keyword evidence="2" id="KW-0472">Membrane</keyword>